<feature type="region of interest" description="Disordered" evidence="6">
    <location>
        <begin position="84"/>
        <end position="137"/>
    </location>
</feature>
<keyword evidence="2" id="KW-0624">Polysaccharide degradation</keyword>
<evidence type="ECO:0000256" key="2">
    <source>
        <dbReference type="ARBA" id="ARBA00023024"/>
    </source>
</evidence>
<name>A0A2U3EKG5_PURLI</name>
<comment type="catalytic activity">
    <reaction evidence="5">
        <text>[(1-&gt;4)-N-acetyl-beta-D-glucosaminyl](n) + n H2O = chitosan + n acetate</text>
        <dbReference type="Rhea" id="RHEA:10464"/>
        <dbReference type="Rhea" id="RHEA-COMP:9593"/>
        <dbReference type="Rhea" id="RHEA-COMP:9597"/>
        <dbReference type="ChEBI" id="CHEBI:15377"/>
        <dbReference type="ChEBI" id="CHEBI:17029"/>
        <dbReference type="ChEBI" id="CHEBI:30089"/>
        <dbReference type="ChEBI" id="CHEBI:57704"/>
        <dbReference type="EC" id="3.5.1.41"/>
    </reaction>
    <physiologicalReaction direction="left-to-right" evidence="5">
        <dbReference type="Rhea" id="RHEA:10465"/>
    </physiologicalReaction>
</comment>
<keyword evidence="2" id="KW-0146">Chitin degradation</keyword>
<reference evidence="9 10" key="1">
    <citation type="journal article" date="2016" name="Front. Microbiol.">
        <title>Genome and transcriptome sequences reveal the specific parasitism of the nematophagous Purpureocillium lilacinum 36-1.</title>
        <authorList>
            <person name="Xie J."/>
            <person name="Li S."/>
            <person name="Mo C."/>
            <person name="Xiao X."/>
            <person name="Peng D."/>
            <person name="Wang G."/>
            <person name="Xiao Y."/>
        </authorList>
    </citation>
    <scope>NUCLEOTIDE SEQUENCE [LARGE SCALE GENOMIC DNA]</scope>
    <source>
        <strain evidence="9 10">36-1</strain>
    </source>
</reference>
<dbReference type="AlphaFoldDB" id="A0A2U3EKG5"/>
<keyword evidence="2" id="KW-0119">Carbohydrate metabolism</keyword>
<dbReference type="CDD" id="cd10958">
    <property type="entry name" value="CE4_NodB_like_2"/>
    <property type="match status" value="1"/>
</dbReference>
<evidence type="ECO:0000256" key="4">
    <source>
        <dbReference type="ARBA" id="ARBA00024056"/>
    </source>
</evidence>
<proteinExistence type="predicted"/>
<evidence type="ECO:0000256" key="3">
    <source>
        <dbReference type="ARBA" id="ARBA00023285"/>
    </source>
</evidence>
<dbReference type="EC" id="3.5.1.41" evidence="4"/>
<comment type="caution">
    <text evidence="9">The sequence shown here is derived from an EMBL/GenBank/DDBJ whole genome shotgun (WGS) entry which is preliminary data.</text>
</comment>
<dbReference type="Pfam" id="PF01522">
    <property type="entry name" value="Polysacc_deac_1"/>
    <property type="match status" value="1"/>
</dbReference>
<dbReference type="InterPro" id="IPR011330">
    <property type="entry name" value="Glyco_hydro/deAcase_b/a-brl"/>
</dbReference>
<organism evidence="9 10">
    <name type="scientific">Purpureocillium lilacinum</name>
    <name type="common">Paecilomyces lilacinus</name>
    <dbReference type="NCBI Taxonomy" id="33203"/>
    <lineage>
        <taxon>Eukaryota</taxon>
        <taxon>Fungi</taxon>
        <taxon>Dikarya</taxon>
        <taxon>Ascomycota</taxon>
        <taxon>Pezizomycotina</taxon>
        <taxon>Sordariomycetes</taxon>
        <taxon>Hypocreomycetidae</taxon>
        <taxon>Hypocreales</taxon>
        <taxon>Ophiocordycipitaceae</taxon>
        <taxon>Purpureocillium</taxon>
    </lineage>
</organism>
<keyword evidence="7" id="KW-1133">Transmembrane helix</keyword>
<dbReference type="InterPro" id="IPR002509">
    <property type="entry name" value="NODB_dom"/>
</dbReference>
<dbReference type="PANTHER" id="PTHR10587">
    <property type="entry name" value="GLYCOSYL TRANSFERASE-RELATED"/>
    <property type="match status" value="1"/>
</dbReference>
<dbReference type="Gene3D" id="3.20.20.370">
    <property type="entry name" value="Glycoside hydrolase/deacetylase"/>
    <property type="match status" value="1"/>
</dbReference>
<gene>
    <name evidence="9" type="ORF">PCL_08320</name>
</gene>
<evidence type="ECO:0000256" key="6">
    <source>
        <dbReference type="SAM" id="MobiDB-lite"/>
    </source>
</evidence>
<dbReference type="InterPro" id="IPR050248">
    <property type="entry name" value="Polysacc_deacetylase_ArnD"/>
</dbReference>
<dbReference type="PANTHER" id="PTHR10587:SF137">
    <property type="entry name" value="4-DEOXY-4-FORMAMIDO-L-ARABINOSE-PHOSPHOUNDECAPRENOL DEFORMYLASE ARND-RELATED"/>
    <property type="match status" value="1"/>
</dbReference>
<dbReference type="GO" id="GO:0006032">
    <property type="term" value="P:chitin catabolic process"/>
    <property type="evidence" value="ECO:0007669"/>
    <property type="project" value="UniProtKB-KW"/>
</dbReference>
<evidence type="ECO:0000259" key="8">
    <source>
        <dbReference type="PROSITE" id="PS51677"/>
    </source>
</evidence>
<dbReference type="Proteomes" id="UP000245956">
    <property type="component" value="Unassembled WGS sequence"/>
</dbReference>
<keyword evidence="7" id="KW-0472">Membrane</keyword>
<protein>
    <recommendedName>
        <fullName evidence="4">chitin deacetylase</fullName>
        <ecNumber evidence="4">3.5.1.41</ecNumber>
    </recommendedName>
</protein>
<feature type="domain" description="NodB homology" evidence="8">
    <location>
        <begin position="212"/>
        <end position="393"/>
    </location>
</feature>
<feature type="region of interest" description="Disordered" evidence="6">
    <location>
        <begin position="1"/>
        <end position="51"/>
    </location>
</feature>
<keyword evidence="7" id="KW-0812">Transmembrane</keyword>
<dbReference type="EMBL" id="LCWV01000003">
    <property type="protein sequence ID" value="PWI75006.1"/>
    <property type="molecule type" value="Genomic_DNA"/>
</dbReference>
<dbReference type="SUPFAM" id="SSF88713">
    <property type="entry name" value="Glycoside hydrolase/deacetylase"/>
    <property type="match status" value="1"/>
</dbReference>
<keyword evidence="3" id="KW-0170">Cobalt</keyword>
<dbReference type="PROSITE" id="PS51677">
    <property type="entry name" value="NODB"/>
    <property type="match status" value="1"/>
</dbReference>
<dbReference type="GO" id="GO:0005975">
    <property type="term" value="P:carbohydrate metabolic process"/>
    <property type="evidence" value="ECO:0007669"/>
    <property type="project" value="InterPro"/>
</dbReference>
<dbReference type="GO" id="GO:0009272">
    <property type="term" value="P:fungal-type cell wall biogenesis"/>
    <property type="evidence" value="ECO:0007669"/>
    <property type="project" value="UniProtKB-ARBA"/>
</dbReference>
<evidence type="ECO:0000256" key="1">
    <source>
        <dbReference type="ARBA" id="ARBA00001941"/>
    </source>
</evidence>
<comment type="cofactor">
    <cofactor evidence="1">
        <name>Co(2+)</name>
        <dbReference type="ChEBI" id="CHEBI:48828"/>
    </cofactor>
</comment>
<accession>A0A2U3EKG5</accession>
<evidence type="ECO:0000313" key="9">
    <source>
        <dbReference type="EMBL" id="PWI75006.1"/>
    </source>
</evidence>
<evidence type="ECO:0000313" key="10">
    <source>
        <dbReference type="Proteomes" id="UP000245956"/>
    </source>
</evidence>
<sequence length="408" mass="45260">MDGGGSCPQDGLDGTEVPASGKGAAAARPPDNLHLRSTNVNTHRLCRPTTSSPSIIPSFIRSWHQHPPPPAAPAPILAAAHARTRNGRTGPGACNRPATRTRRHACDDDDADLSDTHTHTPPPQSPVREPPDPLMLSTSSMPRLVLFRLPTKLRRRVRRNRMATLAALAALFFLLVLPLYSIYCVYKPPRFLIGYLRAVYPDVLFEVTTTDKVMALSIDDAPSPHTDDIMSVLRDNDAHATFFVIGSQVDGREPTLEKLVREGHELGNHAMHDESSRALSNDELERQVKQVKEKLVAAYDANHKILPNNYFRPGSGFFSWRMRDMLGNRGFRIVLGSIYPHDPQIPYPSTNAKHILSMAHPGGIIVCHDRRSWTVPMLKIVLPELRRRGYKIVTITDLVKAAEPLGGR</sequence>
<evidence type="ECO:0000256" key="7">
    <source>
        <dbReference type="SAM" id="Phobius"/>
    </source>
</evidence>
<feature type="transmembrane region" description="Helical" evidence="7">
    <location>
        <begin position="162"/>
        <end position="183"/>
    </location>
</feature>
<evidence type="ECO:0000256" key="5">
    <source>
        <dbReference type="ARBA" id="ARBA00048494"/>
    </source>
</evidence>
<dbReference type="GO" id="GO:0004099">
    <property type="term" value="F:chitin deacetylase activity"/>
    <property type="evidence" value="ECO:0007669"/>
    <property type="project" value="UniProtKB-EC"/>
</dbReference>